<organism evidence="1 2">
    <name type="scientific">Pyrodictium abyssi</name>
    <dbReference type="NCBI Taxonomy" id="54256"/>
    <lineage>
        <taxon>Archaea</taxon>
        <taxon>Thermoproteota</taxon>
        <taxon>Thermoprotei</taxon>
        <taxon>Desulfurococcales</taxon>
        <taxon>Pyrodictiaceae</taxon>
        <taxon>Pyrodictium</taxon>
    </lineage>
</organism>
<dbReference type="EMBL" id="AP028907">
    <property type="protein sequence ID" value="BES82882.1"/>
    <property type="molecule type" value="Genomic_DNA"/>
</dbReference>
<proteinExistence type="predicted"/>
<name>A0ABN6ZVW6_9CREN</name>
<evidence type="ECO:0008006" key="3">
    <source>
        <dbReference type="Google" id="ProtNLM"/>
    </source>
</evidence>
<reference evidence="1 2" key="1">
    <citation type="submission" date="2023-09" db="EMBL/GenBank/DDBJ databases">
        <title>Pyrofollis japonicus gen. nov. sp. nov., a novel member of the family Pyrodictiaceae isolated from the Iheya North hydrothermal field.</title>
        <authorList>
            <person name="Miyazaki U."/>
            <person name="Sanari M."/>
            <person name="Tame A."/>
            <person name="Kitajima M."/>
            <person name="Okamoto A."/>
            <person name="Sawayama S."/>
            <person name="Miyazaki J."/>
            <person name="Takai K."/>
            <person name="Nakagawa S."/>
        </authorList>
    </citation>
    <scope>NUCLEOTIDE SEQUENCE [LARGE SCALE GENOMIC DNA]</scope>
    <source>
        <strain evidence="1 2">AV2</strain>
    </source>
</reference>
<keyword evidence="2" id="KW-1185">Reference proteome</keyword>
<evidence type="ECO:0000313" key="1">
    <source>
        <dbReference type="EMBL" id="BES82882.1"/>
    </source>
</evidence>
<sequence>MEPNRGVLAGYIDEHLDGSAERLAERVRGALSWFPGLLARIAGGVAPRIDASVIASRVEEGVSALSQLLGVDPGGVRLVFMVTGFDSALSAYGGTIYVGLEWFVEPSALGLREDDPPTPVLSRLSRDPTGFIVSNAVHELVHILTPRVAGDPLLARLLEEGRAVNIAWLLTGASKEAVPPGVPRAQRLRQVPHKRCSMLCTGT</sequence>
<protein>
    <recommendedName>
        <fullName evidence="3">Peptidase MA-like domain-containing protein</fullName>
    </recommendedName>
</protein>
<evidence type="ECO:0000313" key="2">
    <source>
        <dbReference type="Proteomes" id="UP001341135"/>
    </source>
</evidence>
<dbReference type="Proteomes" id="UP001341135">
    <property type="component" value="Chromosome"/>
</dbReference>
<gene>
    <name evidence="1" type="ORF">PABY_24490</name>
</gene>
<accession>A0ABN6ZVW6</accession>